<protein>
    <submittedName>
        <fullName evidence="1">Uncharacterized protein</fullName>
    </submittedName>
</protein>
<sequence>MFCQISCLPYLLVLHLDVYRLKGDIELLPFPKLQKLEQLTIRVVELDDGVLALTSLVEACPNLQRLIMKLSCFREGKTNREVRQMAKKLHQRLEVVEIGEYHGGTSDFELAMYFIQNCVALKKLVIKPLMNFGLATNEMMEEKNGAIYRAQQQLEPRMPDGVELVIL</sequence>
<proteinExistence type="predicted"/>
<reference evidence="1 2" key="2">
    <citation type="journal article" date="2022" name="Mol. Ecol. Resour.">
        <title>The genomes of chicory, endive, great burdock and yacon provide insights into Asteraceae paleo-polyploidization history and plant inulin production.</title>
        <authorList>
            <person name="Fan W."/>
            <person name="Wang S."/>
            <person name="Wang H."/>
            <person name="Wang A."/>
            <person name="Jiang F."/>
            <person name="Liu H."/>
            <person name="Zhao H."/>
            <person name="Xu D."/>
            <person name="Zhang Y."/>
        </authorList>
    </citation>
    <scope>NUCLEOTIDE SEQUENCE [LARGE SCALE GENOMIC DNA]</scope>
    <source>
        <strain evidence="2">cv. Niubang</strain>
    </source>
</reference>
<dbReference type="Proteomes" id="UP001055879">
    <property type="component" value="Linkage Group LG03"/>
</dbReference>
<evidence type="ECO:0000313" key="2">
    <source>
        <dbReference type="Proteomes" id="UP001055879"/>
    </source>
</evidence>
<dbReference type="EMBL" id="CM042049">
    <property type="protein sequence ID" value="KAI3748861.1"/>
    <property type="molecule type" value="Genomic_DNA"/>
</dbReference>
<name>A0ACB9DQX9_ARCLA</name>
<comment type="caution">
    <text evidence="1">The sequence shown here is derived from an EMBL/GenBank/DDBJ whole genome shotgun (WGS) entry which is preliminary data.</text>
</comment>
<organism evidence="1 2">
    <name type="scientific">Arctium lappa</name>
    <name type="common">Greater burdock</name>
    <name type="synonym">Lappa major</name>
    <dbReference type="NCBI Taxonomy" id="4217"/>
    <lineage>
        <taxon>Eukaryota</taxon>
        <taxon>Viridiplantae</taxon>
        <taxon>Streptophyta</taxon>
        <taxon>Embryophyta</taxon>
        <taxon>Tracheophyta</taxon>
        <taxon>Spermatophyta</taxon>
        <taxon>Magnoliopsida</taxon>
        <taxon>eudicotyledons</taxon>
        <taxon>Gunneridae</taxon>
        <taxon>Pentapetalae</taxon>
        <taxon>asterids</taxon>
        <taxon>campanulids</taxon>
        <taxon>Asterales</taxon>
        <taxon>Asteraceae</taxon>
        <taxon>Carduoideae</taxon>
        <taxon>Cardueae</taxon>
        <taxon>Arctiinae</taxon>
        <taxon>Arctium</taxon>
    </lineage>
</organism>
<evidence type="ECO:0000313" key="1">
    <source>
        <dbReference type="EMBL" id="KAI3748861.1"/>
    </source>
</evidence>
<accession>A0ACB9DQX9</accession>
<gene>
    <name evidence="1" type="ORF">L6452_12257</name>
</gene>
<reference evidence="2" key="1">
    <citation type="journal article" date="2022" name="Mol. Ecol. Resour.">
        <title>The genomes of chicory, endive, great burdock and yacon provide insights into Asteraceae palaeo-polyploidization history and plant inulin production.</title>
        <authorList>
            <person name="Fan W."/>
            <person name="Wang S."/>
            <person name="Wang H."/>
            <person name="Wang A."/>
            <person name="Jiang F."/>
            <person name="Liu H."/>
            <person name="Zhao H."/>
            <person name="Xu D."/>
            <person name="Zhang Y."/>
        </authorList>
    </citation>
    <scope>NUCLEOTIDE SEQUENCE [LARGE SCALE GENOMIC DNA]</scope>
    <source>
        <strain evidence="2">cv. Niubang</strain>
    </source>
</reference>
<keyword evidence="2" id="KW-1185">Reference proteome</keyword>